<protein>
    <submittedName>
        <fullName evidence="1">Uncharacterized protein</fullName>
    </submittedName>
</protein>
<dbReference type="AlphaFoldDB" id="A0A2A5T592"/>
<comment type="caution">
    <text evidence="1">The sequence shown here is derived from an EMBL/GenBank/DDBJ whole genome shotgun (WGS) entry which is preliminary data.</text>
</comment>
<evidence type="ECO:0000313" key="1">
    <source>
        <dbReference type="EMBL" id="PCS23325.1"/>
    </source>
</evidence>
<reference evidence="2" key="1">
    <citation type="submission" date="2017-04" db="EMBL/GenBank/DDBJ databases">
        <title>Genome evolution of the luminous symbionts of deep sea anglerfish.</title>
        <authorList>
            <person name="Hendry T.A."/>
        </authorList>
    </citation>
    <scope>NUCLEOTIDE SEQUENCE [LARGE SCALE GENOMIC DNA]</scope>
</reference>
<name>A0A2A5T592_9GAMM</name>
<evidence type="ECO:0000313" key="2">
    <source>
        <dbReference type="Proteomes" id="UP000219020"/>
    </source>
</evidence>
<proteinExistence type="predicted"/>
<dbReference type="EMBL" id="NBYY01000011">
    <property type="protein sequence ID" value="PCS23325.1"/>
    <property type="molecule type" value="Genomic_DNA"/>
</dbReference>
<accession>A0A2A5T592</accession>
<keyword evidence="2" id="KW-1185">Reference proteome</keyword>
<dbReference type="Proteomes" id="UP000219020">
    <property type="component" value="Unassembled WGS sequence"/>
</dbReference>
<sequence>MRGFKLLVNIIRGLKFRNGIREININHQDIALEIVHQI</sequence>
<organism evidence="1 2">
    <name type="scientific">Candidatus Enterovibrio escicola</name>
    <dbReference type="NCBI Taxonomy" id="1927127"/>
    <lineage>
        <taxon>Bacteria</taxon>
        <taxon>Pseudomonadati</taxon>
        <taxon>Pseudomonadota</taxon>
        <taxon>Gammaproteobacteria</taxon>
        <taxon>Vibrionales</taxon>
        <taxon>Vibrionaceae</taxon>
        <taxon>Enterovibrio</taxon>
    </lineage>
</organism>
<gene>
    <name evidence="1" type="ORF">BTN49_1322</name>
</gene>